<evidence type="ECO:0000256" key="1">
    <source>
        <dbReference type="ARBA" id="ARBA00007692"/>
    </source>
</evidence>
<organism evidence="3 4">
    <name type="scientific">Equus przewalskii</name>
    <name type="common">Przewalski's horse</name>
    <name type="synonym">Equus caballus przewalskii</name>
    <dbReference type="NCBI Taxonomy" id="9798"/>
    <lineage>
        <taxon>Eukaryota</taxon>
        <taxon>Metazoa</taxon>
        <taxon>Chordata</taxon>
        <taxon>Craniata</taxon>
        <taxon>Vertebrata</taxon>
        <taxon>Euteleostomi</taxon>
        <taxon>Mammalia</taxon>
        <taxon>Eutheria</taxon>
        <taxon>Laurasiatheria</taxon>
        <taxon>Perissodactyla</taxon>
        <taxon>Equidae</taxon>
        <taxon>Equus</taxon>
    </lineage>
</organism>
<keyword evidence="3" id="KW-1185">Reference proteome</keyword>
<evidence type="ECO:0000256" key="2">
    <source>
        <dbReference type="ARBA" id="ARBA00022946"/>
    </source>
</evidence>
<dbReference type="GeneID" id="103555573"/>
<proteinExistence type="inferred from homology"/>
<keyword evidence="2" id="KW-0809">Transit peptide</keyword>
<dbReference type="InterPro" id="IPR038538">
    <property type="entry name" value="MTERF_sf"/>
</dbReference>
<dbReference type="RefSeq" id="XP_070476391.1">
    <property type="nucleotide sequence ID" value="XM_070620290.1"/>
</dbReference>
<dbReference type="InterPro" id="IPR003690">
    <property type="entry name" value="MTERF"/>
</dbReference>
<accession>A0ABM4PGR1</accession>
<evidence type="ECO:0000313" key="3">
    <source>
        <dbReference type="Proteomes" id="UP001652662"/>
    </source>
</evidence>
<name>A0ABM4PGR1_EQUPR</name>
<dbReference type="Proteomes" id="UP001652662">
    <property type="component" value="Chromosome 5"/>
</dbReference>
<comment type="similarity">
    <text evidence="1">Belongs to the mTERF family.</text>
</comment>
<sequence>MAALGRQVFGWHRLMPLIWAHVVRQPPYLGEQKRTTASLLRKLTTASSRGGLEDLSCSEPKKYVQEPECRTPLTQCLLENQRTPVDRGCSEREKVISSLLDMGFSDVHVNELLSIRPGTHPQQLLDIISELILLGLNPEPVYVALKKNPQLLQLPIMHMKKRSSYLRKLALGEGKLKRVLHCCPEIFTMRQRDIDSVVRVLKEKCLFTVQQVTEILHRCPYVLREDPGALEYKFQASETEVRNLLKLQVPPREMGCEPDTLASSACMENSADTFNKLLRPRVAGRVLRRPVTSGP</sequence>
<gene>
    <name evidence="4" type="primary">MTERF4</name>
</gene>
<protein>
    <submittedName>
        <fullName evidence="4">Transcription termination factor 4, mitochondrial isoform X3</fullName>
    </submittedName>
</protein>
<evidence type="ECO:0000313" key="4">
    <source>
        <dbReference type="RefSeq" id="XP_070476391.1"/>
    </source>
</evidence>
<dbReference type="Gene3D" id="1.25.70.10">
    <property type="entry name" value="Transcription termination factor 3, mitochondrial"/>
    <property type="match status" value="1"/>
</dbReference>
<reference evidence="4" key="1">
    <citation type="submission" date="2025-08" db="UniProtKB">
        <authorList>
            <consortium name="RefSeq"/>
        </authorList>
    </citation>
    <scope>IDENTIFICATION</scope>
    <source>
        <tissue evidence="4">Blood</tissue>
    </source>
</reference>
<dbReference type="Pfam" id="PF02536">
    <property type="entry name" value="mTERF"/>
    <property type="match status" value="1"/>
</dbReference>